<sequence length="247" mass="27534">MWKWLHQLAKPERLYQFSGQLAPWFTIAGLASLLLGWVWGFGFAPADYQQGDSYRIIYIHVPAAMWSMGIYASMAIAAIVGLVWQLKSADLAAAAMAPVGAVFTFIALVTGSAWGKPMWGTWWIWDARLTSELVLLFLYMGVIALYSAFDDRRVAGRAAGILILVGVVNLPIIHYSVQWWNTLHQGSSGMLQQAIAPSMRTPLRWSILGYLLVFIALTLMRLRNLLLLSERHRPWVAAVAAKGGRKS</sequence>
<feature type="transmembrane region" description="Helical" evidence="9">
    <location>
        <begin position="203"/>
        <end position="222"/>
    </location>
</feature>
<evidence type="ECO:0000256" key="2">
    <source>
        <dbReference type="ARBA" id="ARBA00004141"/>
    </source>
</evidence>
<name>A0A9J6PL11_9GAMM</name>
<dbReference type="NCBIfam" id="TIGR01191">
    <property type="entry name" value="ccmC"/>
    <property type="match status" value="1"/>
</dbReference>
<feature type="transmembrane region" description="Helical" evidence="9">
    <location>
        <begin position="133"/>
        <end position="149"/>
    </location>
</feature>
<keyword evidence="5 9" id="KW-0812">Transmembrane</keyword>
<keyword evidence="9" id="KW-1003">Cell membrane</keyword>
<evidence type="ECO:0000256" key="7">
    <source>
        <dbReference type="ARBA" id="ARBA00022989"/>
    </source>
</evidence>
<dbReference type="Proteomes" id="UP001064262">
    <property type="component" value="Unassembled WGS sequence"/>
</dbReference>
<accession>A0A9J6PL11</accession>
<dbReference type="PANTHER" id="PTHR30071">
    <property type="entry name" value="HEME EXPORTER PROTEIN C"/>
    <property type="match status" value="1"/>
</dbReference>
<comment type="similarity">
    <text evidence="3 9">Belongs to the CcmC/CycZ/HelC family.</text>
</comment>
<comment type="caution">
    <text evidence="11">The sequence shown here is derived from an EMBL/GenBank/DDBJ whole genome shotgun (WGS) entry which is preliminary data.</text>
</comment>
<keyword evidence="7 9" id="KW-1133">Transmembrane helix</keyword>
<proteinExistence type="inferred from homology"/>
<dbReference type="PRINTS" id="PR01386">
    <property type="entry name" value="CCMCBIOGNSIS"/>
</dbReference>
<keyword evidence="12" id="KW-1185">Reference proteome</keyword>
<dbReference type="RefSeq" id="WP_267142208.1">
    <property type="nucleotide sequence ID" value="NZ_JAODIL010000067.1"/>
</dbReference>
<feature type="transmembrane region" description="Helical" evidence="9">
    <location>
        <begin position="161"/>
        <end position="183"/>
    </location>
</feature>
<reference evidence="11" key="1">
    <citation type="submission" date="2022-09" db="EMBL/GenBank/DDBJ databases">
        <title>Winslowiella arboricola sp. nov., isolated from bleeding cankers on broadleaf hosts.</title>
        <authorList>
            <person name="Brady C."/>
            <person name="Kaur S."/>
            <person name="Crampton B."/>
            <person name="Maddock D."/>
            <person name="Arnold D."/>
            <person name="Denman S."/>
        </authorList>
    </citation>
    <scope>NUCLEOTIDE SEQUENCE</scope>
    <source>
        <strain evidence="11">BAC 15a-03b</strain>
    </source>
</reference>
<dbReference type="InterPro" id="IPR003557">
    <property type="entry name" value="Cyt_c_biogenesis_CcmC"/>
</dbReference>
<comment type="function">
    <text evidence="1 9">Required for the export of heme to the periplasm for the biogenesis of c-type cytochromes.</text>
</comment>
<dbReference type="GO" id="GO:0020037">
    <property type="term" value="F:heme binding"/>
    <property type="evidence" value="ECO:0007669"/>
    <property type="project" value="InterPro"/>
</dbReference>
<dbReference type="GO" id="GO:0015232">
    <property type="term" value="F:heme transmembrane transporter activity"/>
    <property type="evidence" value="ECO:0007669"/>
    <property type="project" value="InterPro"/>
</dbReference>
<dbReference type="Pfam" id="PF01578">
    <property type="entry name" value="Cytochrom_C_asm"/>
    <property type="match status" value="1"/>
</dbReference>
<dbReference type="GO" id="GO:0017004">
    <property type="term" value="P:cytochrome complex assembly"/>
    <property type="evidence" value="ECO:0007669"/>
    <property type="project" value="UniProtKB-KW"/>
</dbReference>
<evidence type="ECO:0000256" key="5">
    <source>
        <dbReference type="ARBA" id="ARBA00022692"/>
    </source>
</evidence>
<keyword evidence="9" id="KW-0813">Transport</keyword>
<gene>
    <name evidence="9" type="primary">ccmC</name>
    <name evidence="11" type="ORF">N5923_06485</name>
</gene>
<evidence type="ECO:0000313" key="11">
    <source>
        <dbReference type="EMBL" id="MCU5777139.1"/>
    </source>
</evidence>
<comment type="subcellular location">
    <subcellularLocation>
        <location evidence="9">Cell inner membrane</location>
    </subcellularLocation>
    <subcellularLocation>
        <location evidence="2">Membrane</location>
        <topology evidence="2">Multi-pass membrane protein</topology>
    </subcellularLocation>
</comment>
<feature type="transmembrane region" description="Helical" evidence="9">
    <location>
        <begin position="21"/>
        <end position="43"/>
    </location>
</feature>
<dbReference type="GO" id="GO:0005886">
    <property type="term" value="C:plasma membrane"/>
    <property type="evidence" value="ECO:0007669"/>
    <property type="project" value="UniProtKB-SubCell"/>
</dbReference>
<evidence type="ECO:0000256" key="9">
    <source>
        <dbReference type="RuleBase" id="RU364092"/>
    </source>
</evidence>
<dbReference type="PANTHER" id="PTHR30071:SF1">
    <property type="entry name" value="CYTOCHROME B_B6 PROTEIN-RELATED"/>
    <property type="match status" value="1"/>
</dbReference>
<evidence type="ECO:0000259" key="10">
    <source>
        <dbReference type="Pfam" id="PF01578"/>
    </source>
</evidence>
<dbReference type="InterPro" id="IPR002541">
    <property type="entry name" value="Cyt_c_assembly"/>
</dbReference>
<evidence type="ECO:0000256" key="3">
    <source>
        <dbReference type="ARBA" id="ARBA00005840"/>
    </source>
</evidence>
<keyword evidence="6 9" id="KW-0201">Cytochrome c-type biogenesis</keyword>
<evidence type="ECO:0000256" key="4">
    <source>
        <dbReference type="ARBA" id="ARBA00016463"/>
    </source>
</evidence>
<keyword evidence="9" id="KW-0997">Cell inner membrane</keyword>
<dbReference type="AlphaFoldDB" id="A0A9J6PL11"/>
<organism evidence="11 12">
    <name type="scientific">Winslowiella arboricola</name>
    <dbReference type="NCBI Taxonomy" id="2978220"/>
    <lineage>
        <taxon>Bacteria</taxon>
        <taxon>Pseudomonadati</taxon>
        <taxon>Pseudomonadota</taxon>
        <taxon>Gammaproteobacteria</taxon>
        <taxon>Enterobacterales</taxon>
        <taxon>Erwiniaceae</taxon>
        <taxon>Winslowiella</taxon>
    </lineage>
</organism>
<evidence type="ECO:0000313" key="12">
    <source>
        <dbReference type="Proteomes" id="UP001064262"/>
    </source>
</evidence>
<protein>
    <recommendedName>
        <fullName evidence="4 9">Heme exporter protein C</fullName>
    </recommendedName>
    <alternativeName>
        <fullName evidence="9">Cytochrome c-type biogenesis protein</fullName>
    </alternativeName>
</protein>
<dbReference type="EMBL" id="JAODIM010000038">
    <property type="protein sequence ID" value="MCU5777139.1"/>
    <property type="molecule type" value="Genomic_DNA"/>
</dbReference>
<feature type="domain" description="Cytochrome c assembly protein" evidence="10">
    <location>
        <begin position="6"/>
        <end position="184"/>
    </location>
</feature>
<evidence type="ECO:0000256" key="1">
    <source>
        <dbReference type="ARBA" id="ARBA00002442"/>
    </source>
</evidence>
<feature type="transmembrane region" description="Helical" evidence="9">
    <location>
        <begin position="63"/>
        <end position="84"/>
    </location>
</feature>
<keyword evidence="8 9" id="KW-0472">Membrane</keyword>
<evidence type="ECO:0000256" key="6">
    <source>
        <dbReference type="ARBA" id="ARBA00022748"/>
    </source>
</evidence>
<dbReference type="InterPro" id="IPR045062">
    <property type="entry name" value="Cyt_c_biogenesis_CcsA/CcmC"/>
</dbReference>
<evidence type="ECO:0000256" key="8">
    <source>
        <dbReference type="ARBA" id="ARBA00023136"/>
    </source>
</evidence>
<feature type="transmembrane region" description="Helical" evidence="9">
    <location>
        <begin position="91"/>
        <end position="113"/>
    </location>
</feature>